<sequence length="271" mass="30475">MEFFMSQQGYAQKLVERFGLKLSKKRSTPIDKDKKLRRKEGSLLPDPKTYRALVGSLLYLTITRPDIAFAVGIVSRYLQEPRKPHLEAAKDILNYVNSTLDFGLLYKTGAGFVMNGYTDADFGGDMDDRRSTSGYVFLCDSTSVSWCNKKQDSVSLSTTEAEYKAASLAAQECVWLRRLIKDVYQPCGKSTTLFCDNQSAIKLASNPIFHARTKHIEIEHHFIREKVLDGTVKNEHVSSKENVADIFTKALSRGPFEALRVKLGLVSKTSL</sequence>
<organism evidence="1 2">
    <name type="scientific">Malus baccata</name>
    <name type="common">Siberian crab apple</name>
    <name type="synonym">Pyrus baccata</name>
    <dbReference type="NCBI Taxonomy" id="106549"/>
    <lineage>
        <taxon>Eukaryota</taxon>
        <taxon>Viridiplantae</taxon>
        <taxon>Streptophyta</taxon>
        <taxon>Embryophyta</taxon>
        <taxon>Tracheophyta</taxon>
        <taxon>Spermatophyta</taxon>
        <taxon>Magnoliopsida</taxon>
        <taxon>eudicotyledons</taxon>
        <taxon>Gunneridae</taxon>
        <taxon>Pentapetalae</taxon>
        <taxon>rosids</taxon>
        <taxon>fabids</taxon>
        <taxon>Rosales</taxon>
        <taxon>Rosaceae</taxon>
        <taxon>Amygdaloideae</taxon>
        <taxon>Maleae</taxon>
        <taxon>Malus</taxon>
    </lineage>
</organism>
<proteinExistence type="predicted"/>
<name>A0A540NJ16_MALBA</name>
<dbReference type="InterPro" id="IPR043502">
    <property type="entry name" value="DNA/RNA_pol_sf"/>
</dbReference>
<dbReference type="CDD" id="cd09272">
    <property type="entry name" value="RNase_HI_RT_Ty1"/>
    <property type="match status" value="1"/>
</dbReference>
<reference evidence="1 2" key="1">
    <citation type="journal article" date="2019" name="G3 (Bethesda)">
        <title>Sequencing of a Wild Apple (Malus baccata) Genome Unravels the Differences Between Cultivated and Wild Apple Species Regarding Disease Resistance and Cold Tolerance.</title>
        <authorList>
            <person name="Chen X."/>
        </authorList>
    </citation>
    <scope>NUCLEOTIDE SEQUENCE [LARGE SCALE GENOMIC DNA]</scope>
    <source>
        <strain evidence="2">cv. Shandingzi</strain>
        <tissue evidence="1">Leaves</tissue>
    </source>
</reference>
<dbReference type="SUPFAM" id="SSF56672">
    <property type="entry name" value="DNA/RNA polymerases"/>
    <property type="match status" value="1"/>
</dbReference>
<accession>A0A540NJ16</accession>
<keyword evidence="2" id="KW-1185">Reference proteome</keyword>
<comment type="caution">
    <text evidence="1">The sequence shown here is derived from an EMBL/GenBank/DDBJ whole genome shotgun (WGS) entry which is preliminary data.</text>
</comment>
<protein>
    <recommendedName>
        <fullName evidence="3">Reverse transcriptase Ty1/copia-type domain-containing protein</fullName>
    </recommendedName>
</protein>
<dbReference type="AlphaFoldDB" id="A0A540NJ16"/>
<evidence type="ECO:0000313" key="2">
    <source>
        <dbReference type="Proteomes" id="UP000315295"/>
    </source>
</evidence>
<dbReference type="PANTHER" id="PTHR11439:SF480">
    <property type="entry name" value="REVERSE TRANSCRIPTASE TY1_COPIA-TYPE DOMAIN-CONTAINING PROTEIN"/>
    <property type="match status" value="1"/>
</dbReference>
<dbReference type="Proteomes" id="UP000315295">
    <property type="component" value="Unassembled WGS sequence"/>
</dbReference>
<dbReference type="PANTHER" id="PTHR11439">
    <property type="entry name" value="GAG-POL-RELATED RETROTRANSPOSON"/>
    <property type="match status" value="1"/>
</dbReference>
<gene>
    <name evidence="1" type="ORF">C1H46_003308</name>
</gene>
<dbReference type="STRING" id="106549.A0A540NJ16"/>
<dbReference type="EMBL" id="VIEB01000033">
    <property type="protein sequence ID" value="TQE11048.1"/>
    <property type="molecule type" value="Genomic_DNA"/>
</dbReference>
<evidence type="ECO:0000313" key="1">
    <source>
        <dbReference type="EMBL" id="TQE11048.1"/>
    </source>
</evidence>
<evidence type="ECO:0008006" key="3">
    <source>
        <dbReference type="Google" id="ProtNLM"/>
    </source>
</evidence>